<dbReference type="RefSeq" id="WP_249771877.1">
    <property type="nucleotide sequence ID" value="NZ_CP097332.1"/>
</dbReference>
<reference evidence="1" key="2">
    <citation type="submission" date="2022-05" db="EMBL/GenBank/DDBJ databases">
        <authorList>
            <person name="Kim J.-S."/>
            <person name="Lee K."/>
            <person name="Suh M."/>
            <person name="Eom M."/>
            <person name="Kim J.-S."/>
            <person name="Kim D.-S."/>
            <person name="Ko S.-H."/>
            <person name="Shin Y."/>
            <person name="Lee J.-S."/>
        </authorList>
    </citation>
    <scope>NUCLEOTIDE SEQUENCE</scope>
    <source>
        <strain evidence="1">N237</strain>
    </source>
</reference>
<reference evidence="1" key="1">
    <citation type="journal article" date="2018" name="Int. J. Syst. Evol. Microbiol.">
        <title>Jatrophihabitans telluris sp. nov., isolated from sediment soil of lava forest wetlands and the emended description of the genus Jatrophihabitans.</title>
        <authorList>
            <person name="Lee K.C."/>
            <person name="Suh M.K."/>
            <person name="Eom M.K."/>
            <person name="Kim K.K."/>
            <person name="Kim J.S."/>
            <person name="Kim D.S."/>
            <person name="Ko S.H."/>
            <person name="Shin Y.K."/>
            <person name="Lee J.S."/>
        </authorList>
    </citation>
    <scope>NUCLEOTIDE SEQUENCE</scope>
    <source>
        <strain evidence="1">N237</strain>
    </source>
</reference>
<organism evidence="1 2">
    <name type="scientific">Jatrophihabitans telluris</name>
    <dbReference type="NCBI Taxonomy" id="2038343"/>
    <lineage>
        <taxon>Bacteria</taxon>
        <taxon>Bacillati</taxon>
        <taxon>Actinomycetota</taxon>
        <taxon>Actinomycetes</taxon>
        <taxon>Jatrophihabitantales</taxon>
        <taxon>Jatrophihabitantaceae</taxon>
        <taxon>Jatrophihabitans</taxon>
    </lineage>
</organism>
<proteinExistence type="predicted"/>
<protein>
    <recommendedName>
        <fullName evidence="3">SAVED domain-containing protein</fullName>
    </recommendedName>
</protein>
<accession>A0ABY4QYB7</accession>
<evidence type="ECO:0008006" key="3">
    <source>
        <dbReference type="Google" id="ProtNLM"/>
    </source>
</evidence>
<dbReference type="EMBL" id="CP097332">
    <property type="protein sequence ID" value="UQX88409.1"/>
    <property type="molecule type" value="Genomic_DNA"/>
</dbReference>
<evidence type="ECO:0000313" key="2">
    <source>
        <dbReference type="Proteomes" id="UP001056336"/>
    </source>
</evidence>
<evidence type="ECO:0000313" key="1">
    <source>
        <dbReference type="EMBL" id="UQX88409.1"/>
    </source>
</evidence>
<keyword evidence="2" id="KW-1185">Reference proteome</keyword>
<dbReference type="Proteomes" id="UP001056336">
    <property type="component" value="Chromosome"/>
</dbReference>
<name>A0ABY4QYB7_9ACTN</name>
<sequence>MSDQQGGSDAAGDGPRARIAWRLLAANNRALGRSAHAYGSVAECVAAASRLHQWVLDTGTGLEAVTVSVTDSSWHWVLEGADPLDCLEGEGGRSSRSSLAASVHRYQRRLECLRGAGQFLVAVASTSPALDAAGATASLRRIGPRPFVVYGGSGMSRGRS</sequence>
<gene>
    <name evidence="1" type="ORF">M6D93_00030</name>
</gene>